<evidence type="ECO:0000256" key="2">
    <source>
        <dbReference type="ARBA" id="ARBA00022803"/>
    </source>
</evidence>
<evidence type="ECO:0000313" key="4">
    <source>
        <dbReference type="EMBL" id="CAF1088223.1"/>
    </source>
</evidence>
<dbReference type="Pfam" id="PF13424">
    <property type="entry name" value="TPR_12"/>
    <property type="match status" value="1"/>
</dbReference>
<accession>A0A814N8C7</accession>
<feature type="repeat" description="TPR" evidence="3">
    <location>
        <begin position="24"/>
        <end position="57"/>
    </location>
</feature>
<evidence type="ECO:0008006" key="6">
    <source>
        <dbReference type="Google" id="ProtNLM"/>
    </source>
</evidence>
<feature type="non-terminal residue" evidence="4">
    <location>
        <position position="1"/>
    </location>
</feature>
<dbReference type="AlphaFoldDB" id="A0A814N8C7"/>
<comment type="caution">
    <text evidence="4">The sequence shown here is derived from an EMBL/GenBank/DDBJ whole genome shotgun (WGS) entry which is preliminary data.</text>
</comment>
<keyword evidence="2 3" id="KW-0802">TPR repeat</keyword>
<dbReference type="SMART" id="SM00028">
    <property type="entry name" value="TPR"/>
    <property type="match status" value="3"/>
</dbReference>
<feature type="repeat" description="TPR" evidence="3">
    <location>
        <begin position="66"/>
        <end position="99"/>
    </location>
</feature>
<keyword evidence="1" id="KW-0677">Repeat</keyword>
<dbReference type="PANTHER" id="PTHR45641">
    <property type="entry name" value="TETRATRICOPEPTIDE REPEAT PROTEIN (AFU_ORTHOLOGUE AFUA_6G03870)"/>
    <property type="match status" value="1"/>
</dbReference>
<dbReference type="InterPro" id="IPR011990">
    <property type="entry name" value="TPR-like_helical_dom_sf"/>
</dbReference>
<evidence type="ECO:0000256" key="3">
    <source>
        <dbReference type="PROSITE-ProRule" id="PRU00339"/>
    </source>
</evidence>
<sequence length="293" mass="33806">ALELQERSLEIRCIVLPSNHTDLAESYDNFGLIYNNMGDCSKALSFLEKALDIRQRIQTSNHPNLADSYNNLGVVYTKMKDYSKALSFLTKGREIRQQMQHPNQSKLADSYNNIAWVHYKMGKYPAAVQYQKRAVEIGEVSLPPNHPQEFLKKSNKSQTNTKQFAFYSYKRNLRKLKSDGASSENSLKILNKIINEFVDEADIWKGDFIDLLINKIDCNYHAHHVIDDYIEDLMNNQFTENIINYLENQYSIKLSVDGNDEVNLNKLIKLNIKIKTKLGCECAFSNHPQPHPP</sequence>
<dbReference type="Proteomes" id="UP000663864">
    <property type="component" value="Unassembled WGS sequence"/>
</dbReference>
<dbReference type="PANTHER" id="PTHR45641:SF1">
    <property type="entry name" value="AAA+ ATPASE DOMAIN-CONTAINING PROTEIN"/>
    <property type="match status" value="1"/>
</dbReference>
<dbReference type="InterPro" id="IPR019734">
    <property type="entry name" value="TPR_rpt"/>
</dbReference>
<dbReference type="Gene3D" id="1.25.40.10">
    <property type="entry name" value="Tetratricopeptide repeat domain"/>
    <property type="match status" value="1"/>
</dbReference>
<evidence type="ECO:0000256" key="1">
    <source>
        <dbReference type="ARBA" id="ARBA00022737"/>
    </source>
</evidence>
<evidence type="ECO:0000313" key="5">
    <source>
        <dbReference type="Proteomes" id="UP000663864"/>
    </source>
</evidence>
<reference evidence="4" key="1">
    <citation type="submission" date="2021-02" db="EMBL/GenBank/DDBJ databases">
        <authorList>
            <person name="Nowell W R."/>
        </authorList>
    </citation>
    <scope>NUCLEOTIDE SEQUENCE</scope>
</reference>
<protein>
    <recommendedName>
        <fullName evidence="6">Kinesin light chain</fullName>
    </recommendedName>
</protein>
<proteinExistence type="predicted"/>
<dbReference type="SUPFAM" id="SSF48452">
    <property type="entry name" value="TPR-like"/>
    <property type="match status" value="1"/>
</dbReference>
<dbReference type="EMBL" id="CAJNOT010000823">
    <property type="protein sequence ID" value="CAF1088223.1"/>
    <property type="molecule type" value="Genomic_DNA"/>
</dbReference>
<dbReference type="Pfam" id="PF13374">
    <property type="entry name" value="TPR_10"/>
    <property type="match status" value="1"/>
</dbReference>
<gene>
    <name evidence="4" type="ORF">ZHD862_LOCUS16946</name>
</gene>
<dbReference type="PROSITE" id="PS50005">
    <property type="entry name" value="TPR"/>
    <property type="match status" value="3"/>
</dbReference>
<organism evidence="4 5">
    <name type="scientific">Rotaria sordida</name>
    <dbReference type="NCBI Taxonomy" id="392033"/>
    <lineage>
        <taxon>Eukaryota</taxon>
        <taxon>Metazoa</taxon>
        <taxon>Spiralia</taxon>
        <taxon>Gnathifera</taxon>
        <taxon>Rotifera</taxon>
        <taxon>Eurotatoria</taxon>
        <taxon>Bdelloidea</taxon>
        <taxon>Philodinida</taxon>
        <taxon>Philodinidae</taxon>
        <taxon>Rotaria</taxon>
    </lineage>
</organism>
<feature type="repeat" description="TPR" evidence="3">
    <location>
        <begin position="108"/>
        <end position="141"/>
    </location>
</feature>
<name>A0A814N8C7_9BILA</name>